<dbReference type="KEGG" id="rml:FF011L_02210"/>
<dbReference type="Gene3D" id="3.40.50.10600">
    <property type="entry name" value="SpoIIaa-like domains"/>
    <property type="match status" value="1"/>
</dbReference>
<evidence type="ECO:0008006" key="3">
    <source>
        <dbReference type="Google" id="ProtNLM"/>
    </source>
</evidence>
<evidence type="ECO:0000313" key="1">
    <source>
        <dbReference type="EMBL" id="QDS91491.1"/>
    </source>
</evidence>
<dbReference type="Pfam" id="PF11964">
    <property type="entry name" value="SpoIIAA-like"/>
    <property type="match status" value="1"/>
</dbReference>
<dbReference type="InterPro" id="IPR038396">
    <property type="entry name" value="SpoIIAA-like_sf"/>
</dbReference>
<evidence type="ECO:0000313" key="2">
    <source>
        <dbReference type="Proteomes" id="UP000320672"/>
    </source>
</evidence>
<dbReference type="SUPFAM" id="SSF52091">
    <property type="entry name" value="SpoIIaa-like"/>
    <property type="match status" value="1"/>
</dbReference>
<dbReference type="Proteomes" id="UP000320672">
    <property type="component" value="Chromosome"/>
</dbReference>
<reference evidence="1 2" key="1">
    <citation type="submission" date="2019-02" db="EMBL/GenBank/DDBJ databases">
        <title>Deep-cultivation of Planctomycetes and their phenomic and genomic characterization uncovers novel biology.</title>
        <authorList>
            <person name="Wiegand S."/>
            <person name="Jogler M."/>
            <person name="Boedeker C."/>
            <person name="Pinto D."/>
            <person name="Vollmers J."/>
            <person name="Rivas-Marin E."/>
            <person name="Kohn T."/>
            <person name="Peeters S.H."/>
            <person name="Heuer A."/>
            <person name="Rast P."/>
            <person name="Oberbeckmann S."/>
            <person name="Bunk B."/>
            <person name="Jeske O."/>
            <person name="Meyerdierks A."/>
            <person name="Storesund J.E."/>
            <person name="Kallscheuer N."/>
            <person name="Luecker S."/>
            <person name="Lage O.M."/>
            <person name="Pohl T."/>
            <person name="Merkel B.J."/>
            <person name="Hornburger P."/>
            <person name="Mueller R.-W."/>
            <person name="Bruemmer F."/>
            <person name="Labrenz M."/>
            <person name="Spormann A.M."/>
            <person name="Op den Camp H."/>
            <person name="Overmann J."/>
            <person name="Amann R."/>
            <person name="Jetten M.S.M."/>
            <person name="Mascher T."/>
            <person name="Medema M.H."/>
            <person name="Devos D.P."/>
            <person name="Kaster A.-K."/>
            <person name="Ovreas L."/>
            <person name="Rohde M."/>
            <person name="Galperin M.Y."/>
            <person name="Jogler C."/>
        </authorList>
    </citation>
    <scope>NUCLEOTIDE SEQUENCE [LARGE SCALE GENOMIC DNA]</scope>
    <source>
        <strain evidence="1 2">FF011L</strain>
    </source>
</reference>
<accession>A0A517M9I2</accession>
<organism evidence="1 2">
    <name type="scientific">Roseimaritima multifibrata</name>
    <dbReference type="NCBI Taxonomy" id="1930274"/>
    <lineage>
        <taxon>Bacteria</taxon>
        <taxon>Pseudomonadati</taxon>
        <taxon>Planctomycetota</taxon>
        <taxon>Planctomycetia</taxon>
        <taxon>Pirellulales</taxon>
        <taxon>Pirellulaceae</taxon>
        <taxon>Roseimaritima</taxon>
    </lineage>
</organism>
<dbReference type="InterPro" id="IPR036513">
    <property type="entry name" value="STAS_dom_sf"/>
</dbReference>
<dbReference type="EMBL" id="CP036262">
    <property type="protein sequence ID" value="QDS91491.1"/>
    <property type="molecule type" value="Genomic_DNA"/>
</dbReference>
<name>A0A517M9I2_9BACT</name>
<gene>
    <name evidence="1" type="ORF">FF011L_02210</name>
</gene>
<protein>
    <recommendedName>
        <fullName evidence="3">STAS/SEC14 domain-containing protein</fullName>
    </recommendedName>
</protein>
<proteinExistence type="predicted"/>
<keyword evidence="2" id="KW-1185">Reference proteome</keyword>
<dbReference type="AlphaFoldDB" id="A0A517M9I2"/>
<sequence>MLCQVFTRQLNEKEAEMSFSVTEIENGKTIELSLTGKLSSEAYEEFVPVIEAQIAAHGKVRMLVVMHDFHGWDASALWADTKFAMKHFKDIERLAIVGETKWEKGMATFCKPFTTASIKYFDHAKIDDARAWLQESA</sequence>
<dbReference type="InterPro" id="IPR021866">
    <property type="entry name" value="SpoIIAA-like"/>
</dbReference>